<organism evidence="2 3">
    <name type="scientific">Endozoicomonas gorgoniicola</name>
    <dbReference type="NCBI Taxonomy" id="1234144"/>
    <lineage>
        <taxon>Bacteria</taxon>
        <taxon>Pseudomonadati</taxon>
        <taxon>Pseudomonadota</taxon>
        <taxon>Gammaproteobacteria</taxon>
        <taxon>Oceanospirillales</taxon>
        <taxon>Endozoicomonadaceae</taxon>
        <taxon>Endozoicomonas</taxon>
    </lineage>
</organism>
<dbReference type="PANTHER" id="PTHR36846">
    <property type="entry name" value="PROTEIN VIAA"/>
    <property type="match status" value="1"/>
</dbReference>
<comment type="caution">
    <text evidence="2">The sequence shown here is derived from an EMBL/GenBank/DDBJ whole genome shotgun (WGS) entry which is preliminary data.</text>
</comment>
<evidence type="ECO:0000259" key="1">
    <source>
        <dbReference type="SMART" id="SM00327"/>
    </source>
</evidence>
<dbReference type="Gene3D" id="3.40.50.410">
    <property type="entry name" value="von Willebrand factor, type A domain"/>
    <property type="match status" value="1"/>
</dbReference>
<dbReference type="Pfam" id="PF13519">
    <property type="entry name" value="VWA_2"/>
    <property type="match status" value="1"/>
</dbReference>
<dbReference type="Proteomes" id="UP001209854">
    <property type="component" value="Unassembled WGS sequence"/>
</dbReference>
<dbReference type="InterPro" id="IPR036465">
    <property type="entry name" value="vWFA_dom_sf"/>
</dbReference>
<dbReference type="InterPro" id="IPR002035">
    <property type="entry name" value="VWF_A"/>
</dbReference>
<gene>
    <name evidence="2" type="ORF">NX722_08245</name>
</gene>
<name>A0ABT3MTB9_9GAMM</name>
<sequence length="471" mass="53829">MKDNIAASDSLNSELKSWELDTKLKLAENFPFSRSETQCSEAEAQFELHPDSASAYKNNLVDFEAFLKDAKLPRDISYWQKAVAYPTSVVALRGNNLKQVDVRLQRKLLLQEWRKRLRLKRSEWELDAVNRYRAQFLKQIDEWLENLKKIVNYLEELGLEPGYFLDLSRGGLSLTDIEQIRHWAKYLSEDKGVKELCELLGKVRQISLSEKVEMAKTVVSVPVTIPDVNSREEIIGIKLGKDIEHLLPSELALLSDSDTAMLFDLKYIESRLMCFDMQGMQSHNKEVEIEEEQQVNEEEKMGPIVICVDTSGSMHGSPETIAKAVTLYMATVANQNKRACYLINFSTAIETLDLSAGYNLQTLLAFLQKSFHGGTDVEPAISHGLGIMESDEYRNADMLIISDFVMSSLSSEMLETIEKQRLDGNRFYSLCIGNEFMSNRLRSHFDREWIYNPSSSTIRELIGFQTGLLDR</sequence>
<dbReference type="EMBL" id="JAPFCC010000001">
    <property type="protein sequence ID" value="MCW7552636.1"/>
    <property type="molecule type" value="Genomic_DNA"/>
</dbReference>
<feature type="domain" description="VWFA" evidence="1">
    <location>
        <begin position="301"/>
        <end position="466"/>
    </location>
</feature>
<dbReference type="RefSeq" id="WP_262567586.1">
    <property type="nucleotide sequence ID" value="NZ_JAPFCC010000001.1"/>
</dbReference>
<reference evidence="2 3" key="1">
    <citation type="submission" date="2022-10" db="EMBL/GenBank/DDBJ databases">
        <title>High-quality genome sequences of two octocoral-associated bacteria, Endozoicomonas euniceicola EF212 and Endozoicomonas gorgoniicola PS125.</title>
        <authorList>
            <person name="Chiou Y.-J."/>
            <person name="Chen Y.-H."/>
        </authorList>
    </citation>
    <scope>NUCLEOTIDE SEQUENCE [LARGE SCALE GENOMIC DNA]</scope>
    <source>
        <strain evidence="2 3">PS125</strain>
    </source>
</reference>
<keyword evidence="3" id="KW-1185">Reference proteome</keyword>
<evidence type="ECO:0000313" key="2">
    <source>
        <dbReference type="EMBL" id="MCW7552636.1"/>
    </source>
</evidence>
<accession>A0ABT3MTB9</accession>
<dbReference type="SMART" id="SM00327">
    <property type="entry name" value="VWA"/>
    <property type="match status" value="1"/>
</dbReference>
<evidence type="ECO:0000313" key="3">
    <source>
        <dbReference type="Proteomes" id="UP001209854"/>
    </source>
</evidence>
<dbReference type="SUPFAM" id="SSF53300">
    <property type="entry name" value="vWA-like"/>
    <property type="match status" value="1"/>
</dbReference>
<protein>
    <submittedName>
        <fullName evidence="2">VWA domain-containing protein</fullName>
    </submittedName>
</protein>
<dbReference type="PANTHER" id="PTHR36846:SF1">
    <property type="entry name" value="PROTEIN VIAA"/>
    <property type="match status" value="1"/>
</dbReference>
<proteinExistence type="predicted"/>